<reference evidence="14 15" key="1">
    <citation type="submission" date="2024-04" db="EMBL/GenBank/DDBJ databases">
        <title>Bacillus oryzaecorticis sp. nov., a moderately halophilic bacterium isolated from rice husks.</title>
        <authorList>
            <person name="Zhu H.-S."/>
        </authorList>
    </citation>
    <scope>NUCLEOTIDE SEQUENCE [LARGE SCALE GENOMIC DNA]</scope>
    <source>
        <strain evidence="14 15">ZC255</strain>
    </source>
</reference>
<dbReference type="InterPro" id="IPR004154">
    <property type="entry name" value="Anticodon-bd"/>
</dbReference>
<proteinExistence type="inferred from homology"/>
<dbReference type="InterPro" id="IPR045864">
    <property type="entry name" value="aa-tRNA-synth_II/BPL/LPL"/>
</dbReference>
<dbReference type="CDD" id="cd00860">
    <property type="entry name" value="ThrRS_anticodon"/>
    <property type="match status" value="1"/>
</dbReference>
<keyword evidence="15" id="KW-1185">Reference proteome</keyword>
<feature type="domain" description="Aminoacyl-transfer RNA synthetases class-II family profile" evidence="13">
    <location>
        <begin position="36"/>
        <end position="301"/>
    </location>
</feature>
<sequence length="402" mass="47176">MSVQNEAEKRNHRKLGAQLELFMSMEEAPGMPFFMPKGMIVRNELEKFWKEEHRKAGYEEIKTPIMMKQELWEQSGHWQHYHENMYFTDVEDQSYAIKPMNCPGAVLIYKSKRRSYRELPIRYGELGLVHRHELSGSLSGLLRVRSFTQDDAHLFVLEEQVQSELNKVLDLIDVFYSKFGFQYKIELSTRPEKYMGSMDMWNKAEEDLEKVLQQRNADYQVNHGDGSFYGPKIDFHLVDAIGRSWQCGTVQLDFQMPEKFNCEYIGEDNKAHRPIMIHRAIYGSIERFMAILIEHYEGNFPMWLAPVQVKVLPISQNHSEYADRVKGILLEKGFRVEIDDRIEKIGFKIREAQIGKVPYMMVVGNKESEEGKVSLRNREGKSQFISVSESISQMMNEDEMLR</sequence>
<evidence type="ECO:0000256" key="9">
    <source>
        <dbReference type="ARBA" id="ARBA00022917"/>
    </source>
</evidence>
<name>A0ABU9K5N0_9BACI</name>
<evidence type="ECO:0000259" key="13">
    <source>
        <dbReference type="PROSITE" id="PS50862"/>
    </source>
</evidence>
<dbReference type="Gene3D" id="3.30.930.10">
    <property type="entry name" value="Bira Bifunctional Protein, Domain 2"/>
    <property type="match status" value="1"/>
</dbReference>
<dbReference type="CDD" id="cd00771">
    <property type="entry name" value="ThrRS_core"/>
    <property type="match status" value="1"/>
</dbReference>
<keyword evidence="4 14" id="KW-0436">Ligase</keyword>
<dbReference type="EC" id="6.1.1.3" evidence="2 12"/>
<evidence type="ECO:0000256" key="2">
    <source>
        <dbReference type="ARBA" id="ARBA00013163"/>
    </source>
</evidence>
<keyword evidence="9" id="KW-0648">Protein biosynthesis</keyword>
<protein>
    <recommendedName>
        <fullName evidence="2 12">Threonine--tRNA ligase</fullName>
        <ecNumber evidence="2 12">6.1.1.3</ecNumber>
    </recommendedName>
</protein>
<keyword evidence="6" id="KW-0547">Nucleotide-binding</keyword>
<comment type="catalytic activity">
    <reaction evidence="11">
        <text>tRNA(Thr) + L-threonine + ATP = L-threonyl-tRNA(Thr) + AMP + diphosphate + H(+)</text>
        <dbReference type="Rhea" id="RHEA:24624"/>
        <dbReference type="Rhea" id="RHEA-COMP:9670"/>
        <dbReference type="Rhea" id="RHEA-COMP:9704"/>
        <dbReference type="ChEBI" id="CHEBI:15378"/>
        <dbReference type="ChEBI" id="CHEBI:30616"/>
        <dbReference type="ChEBI" id="CHEBI:33019"/>
        <dbReference type="ChEBI" id="CHEBI:57926"/>
        <dbReference type="ChEBI" id="CHEBI:78442"/>
        <dbReference type="ChEBI" id="CHEBI:78534"/>
        <dbReference type="ChEBI" id="CHEBI:456215"/>
        <dbReference type="EC" id="6.1.1.3"/>
    </reaction>
</comment>
<dbReference type="InterPro" id="IPR002320">
    <property type="entry name" value="Thr-tRNA-ligase_IIa"/>
</dbReference>
<evidence type="ECO:0000256" key="10">
    <source>
        <dbReference type="ARBA" id="ARBA00023146"/>
    </source>
</evidence>
<dbReference type="GO" id="GO:0004829">
    <property type="term" value="F:threonine-tRNA ligase activity"/>
    <property type="evidence" value="ECO:0007669"/>
    <property type="project" value="UniProtKB-EC"/>
</dbReference>
<evidence type="ECO:0000313" key="15">
    <source>
        <dbReference type="Proteomes" id="UP001389717"/>
    </source>
</evidence>
<comment type="similarity">
    <text evidence="1">Belongs to the class-II aminoacyl-tRNA synthetase family.</text>
</comment>
<dbReference type="SUPFAM" id="SSF52954">
    <property type="entry name" value="Class II aaRS ABD-related"/>
    <property type="match status" value="1"/>
</dbReference>
<evidence type="ECO:0000313" key="14">
    <source>
        <dbReference type="EMBL" id="MEL3971364.1"/>
    </source>
</evidence>
<gene>
    <name evidence="14" type="primary">thrS</name>
    <name evidence="14" type="ORF">AAEO50_03640</name>
</gene>
<organism evidence="14 15">
    <name type="scientific">Rossellomorea oryzaecorticis</name>
    <dbReference type="NCBI Taxonomy" id="1396505"/>
    <lineage>
        <taxon>Bacteria</taxon>
        <taxon>Bacillati</taxon>
        <taxon>Bacillota</taxon>
        <taxon>Bacilli</taxon>
        <taxon>Bacillales</taxon>
        <taxon>Bacillaceae</taxon>
        <taxon>Rossellomorea</taxon>
    </lineage>
</organism>
<comment type="caution">
    <text evidence="14">The sequence shown here is derived from an EMBL/GenBank/DDBJ whole genome shotgun (WGS) entry which is preliminary data.</text>
</comment>
<dbReference type="PRINTS" id="PR01047">
    <property type="entry name" value="TRNASYNTHTHR"/>
</dbReference>
<dbReference type="Pfam" id="PF03129">
    <property type="entry name" value="HGTP_anticodon"/>
    <property type="match status" value="1"/>
</dbReference>
<keyword evidence="5" id="KW-0479">Metal-binding</keyword>
<evidence type="ECO:0000256" key="11">
    <source>
        <dbReference type="ARBA" id="ARBA00049515"/>
    </source>
</evidence>
<evidence type="ECO:0000256" key="7">
    <source>
        <dbReference type="ARBA" id="ARBA00022833"/>
    </source>
</evidence>
<accession>A0ABU9K5N0</accession>
<dbReference type="InterPro" id="IPR006195">
    <property type="entry name" value="aa-tRNA-synth_II"/>
</dbReference>
<keyword evidence="7" id="KW-0862">Zinc</keyword>
<evidence type="ECO:0000256" key="3">
    <source>
        <dbReference type="ARBA" id="ARBA00022490"/>
    </source>
</evidence>
<evidence type="ECO:0000256" key="12">
    <source>
        <dbReference type="NCBIfam" id="TIGR00418"/>
    </source>
</evidence>
<dbReference type="Pfam" id="PF00587">
    <property type="entry name" value="tRNA-synt_2b"/>
    <property type="match status" value="1"/>
</dbReference>
<dbReference type="InterPro" id="IPR047246">
    <property type="entry name" value="ThrRS_anticodon"/>
</dbReference>
<evidence type="ECO:0000256" key="6">
    <source>
        <dbReference type="ARBA" id="ARBA00022741"/>
    </source>
</evidence>
<evidence type="ECO:0000256" key="4">
    <source>
        <dbReference type="ARBA" id="ARBA00022598"/>
    </source>
</evidence>
<dbReference type="InterPro" id="IPR002314">
    <property type="entry name" value="aa-tRNA-synt_IIb"/>
</dbReference>
<keyword evidence="8" id="KW-0067">ATP-binding</keyword>
<keyword evidence="3" id="KW-0963">Cytoplasm</keyword>
<dbReference type="NCBIfam" id="TIGR00418">
    <property type="entry name" value="thrS"/>
    <property type="match status" value="1"/>
</dbReference>
<dbReference type="EMBL" id="JBBYAF010000005">
    <property type="protein sequence ID" value="MEL3971364.1"/>
    <property type="molecule type" value="Genomic_DNA"/>
</dbReference>
<dbReference type="Gene3D" id="3.40.50.800">
    <property type="entry name" value="Anticodon-binding domain"/>
    <property type="match status" value="1"/>
</dbReference>
<dbReference type="PANTHER" id="PTHR11451:SF44">
    <property type="entry name" value="THREONINE--TRNA LIGASE, CHLOROPLASTIC_MITOCHONDRIAL 2"/>
    <property type="match status" value="1"/>
</dbReference>
<dbReference type="SUPFAM" id="SSF55681">
    <property type="entry name" value="Class II aaRS and biotin synthetases"/>
    <property type="match status" value="1"/>
</dbReference>
<dbReference type="PANTHER" id="PTHR11451">
    <property type="entry name" value="THREONINE-TRNA LIGASE"/>
    <property type="match status" value="1"/>
</dbReference>
<evidence type="ECO:0000256" key="5">
    <source>
        <dbReference type="ARBA" id="ARBA00022723"/>
    </source>
</evidence>
<dbReference type="Proteomes" id="UP001389717">
    <property type="component" value="Unassembled WGS sequence"/>
</dbReference>
<evidence type="ECO:0000256" key="8">
    <source>
        <dbReference type="ARBA" id="ARBA00022840"/>
    </source>
</evidence>
<dbReference type="InterPro" id="IPR036621">
    <property type="entry name" value="Anticodon-bd_dom_sf"/>
</dbReference>
<keyword evidence="10" id="KW-0030">Aminoacyl-tRNA synthetase</keyword>
<dbReference type="InterPro" id="IPR033728">
    <property type="entry name" value="ThrRS_core"/>
</dbReference>
<evidence type="ECO:0000256" key="1">
    <source>
        <dbReference type="ARBA" id="ARBA00008226"/>
    </source>
</evidence>
<dbReference type="PROSITE" id="PS50862">
    <property type="entry name" value="AA_TRNA_LIGASE_II"/>
    <property type="match status" value="1"/>
</dbReference>
<dbReference type="RefSeq" id="WP_341980553.1">
    <property type="nucleotide sequence ID" value="NZ_JBBYAF010000005.1"/>
</dbReference>